<evidence type="ECO:0000313" key="1">
    <source>
        <dbReference type="EMBL" id="JAE08734.1"/>
    </source>
</evidence>
<name>A0A0A9FBY9_ARUDO</name>
<protein>
    <submittedName>
        <fullName evidence="1">Uncharacterized protein</fullName>
    </submittedName>
</protein>
<reference evidence="1" key="1">
    <citation type="submission" date="2014-09" db="EMBL/GenBank/DDBJ databases">
        <authorList>
            <person name="Magalhaes I.L.F."/>
            <person name="Oliveira U."/>
            <person name="Santos F.R."/>
            <person name="Vidigal T.H.D.A."/>
            <person name="Brescovit A.D."/>
            <person name="Santos A.J."/>
        </authorList>
    </citation>
    <scope>NUCLEOTIDE SEQUENCE</scope>
    <source>
        <tissue evidence="1">Shoot tissue taken approximately 20 cm above the soil surface</tissue>
    </source>
</reference>
<accession>A0A0A9FBY9</accession>
<reference evidence="1" key="2">
    <citation type="journal article" date="2015" name="Data Brief">
        <title>Shoot transcriptome of the giant reed, Arundo donax.</title>
        <authorList>
            <person name="Barrero R.A."/>
            <person name="Guerrero F.D."/>
            <person name="Moolhuijzen P."/>
            <person name="Goolsby J.A."/>
            <person name="Tidwell J."/>
            <person name="Bellgard S.E."/>
            <person name="Bellgard M.I."/>
        </authorList>
    </citation>
    <scope>NUCLEOTIDE SEQUENCE</scope>
    <source>
        <tissue evidence="1">Shoot tissue taken approximately 20 cm above the soil surface</tissue>
    </source>
</reference>
<proteinExistence type="predicted"/>
<dbReference type="EMBL" id="GBRH01189162">
    <property type="protein sequence ID" value="JAE08734.1"/>
    <property type="molecule type" value="Transcribed_RNA"/>
</dbReference>
<dbReference type="AlphaFoldDB" id="A0A0A9FBY9"/>
<sequence length="54" mass="6086">MGKPVYLLCSIHILEKSPRYVIHYSIVVAFVPSDSGPLYTRLPIHSIVTFSPDK</sequence>
<organism evidence="1">
    <name type="scientific">Arundo donax</name>
    <name type="common">Giant reed</name>
    <name type="synonym">Donax arundinaceus</name>
    <dbReference type="NCBI Taxonomy" id="35708"/>
    <lineage>
        <taxon>Eukaryota</taxon>
        <taxon>Viridiplantae</taxon>
        <taxon>Streptophyta</taxon>
        <taxon>Embryophyta</taxon>
        <taxon>Tracheophyta</taxon>
        <taxon>Spermatophyta</taxon>
        <taxon>Magnoliopsida</taxon>
        <taxon>Liliopsida</taxon>
        <taxon>Poales</taxon>
        <taxon>Poaceae</taxon>
        <taxon>PACMAD clade</taxon>
        <taxon>Arundinoideae</taxon>
        <taxon>Arundineae</taxon>
        <taxon>Arundo</taxon>
    </lineage>
</organism>